<evidence type="ECO:0000313" key="2">
    <source>
        <dbReference type="EMBL" id="RHN38868.1"/>
    </source>
</evidence>
<gene>
    <name evidence="2" type="ORF">MtrunA17_Chr8g0337771</name>
</gene>
<accession>A0A396GE90</accession>
<proteinExistence type="predicted"/>
<comment type="caution">
    <text evidence="2">The sequence shown here is derived from an EMBL/GenBank/DDBJ whole genome shotgun (WGS) entry which is preliminary data.</text>
</comment>
<dbReference type="InterPro" id="IPR036574">
    <property type="entry name" value="Scorpion_toxin-like_sf"/>
</dbReference>
<organism evidence="2">
    <name type="scientific">Medicago truncatula</name>
    <name type="common">Barrel medic</name>
    <name type="synonym">Medicago tribuloides</name>
    <dbReference type="NCBI Taxonomy" id="3880"/>
    <lineage>
        <taxon>Eukaryota</taxon>
        <taxon>Viridiplantae</taxon>
        <taxon>Streptophyta</taxon>
        <taxon>Embryophyta</taxon>
        <taxon>Tracheophyta</taxon>
        <taxon>Spermatophyta</taxon>
        <taxon>Magnoliopsida</taxon>
        <taxon>eudicotyledons</taxon>
        <taxon>Gunneridae</taxon>
        <taxon>Pentapetalae</taxon>
        <taxon>rosids</taxon>
        <taxon>fabids</taxon>
        <taxon>Fabales</taxon>
        <taxon>Fabaceae</taxon>
        <taxon>Papilionoideae</taxon>
        <taxon>50 kb inversion clade</taxon>
        <taxon>NPAAA clade</taxon>
        <taxon>Hologalegina</taxon>
        <taxon>IRL clade</taxon>
        <taxon>Trifolieae</taxon>
        <taxon>Medicago</taxon>
    </lineage>
</organism>
<dbReference type="Gene3D" id="3.30.30.10">
    <property type="entry name" value="Knottin, scorpion toxin-like"/>
    <property type="match status" value="1"/>
</dbReference>
<dbReference type="Gramene" id="rna44841">
    <property type="protein sequence ID" value="RHN38868.1"/>
    <property type="gene ID" value="gene44841"/>
</dbReference>
<dbReference type="Proteomes" id="UP000265566">
    <property type="component" value="Chromosome 8"/>
</dbReference>
<feature type="chain" id="PRO_5017208332" evidence="1">
    <location>
        <begin position="24"/>
        <end position="75"/>
    </location>
</feature>
<protein>
    <submittedName>
        <fullName evidence="2">Putative knottin, scorpion toxin</fullName>
    </submittedName>
</protein>
<feature type="signal peptide" evidence="1">
    <location>
        <begin position="1"/>
        <end position="23"/>
    </location>
</feature>
<name>A0A396GE90_MEDTR</name>
<keyword evidence="1" id="KW-0732">Signal</keyword>
<reference evidence="2" key="1">
    <citation type="journal article" date="2018" name="Nat. Plants">
        <title>Whole-genome landscape of Medicago truncatula symbiotic genes.</title>
        <authorList>
            <person name="Pecrix Y."/>
            <person name="Gamas P."/>
            <person name="Carrere S."/>
        </authorList>
    </citation>
    <scope>NUCLEOTIDE SEQUENCE</scope>
    <source>
        <tissue evidence="2">Leaves</tissue>
    </source>
</reference>
<dbReference type="SUPFAM" id="SSF57095">
    <property type="entry name" value="Scorpion toxin-like"/>
    <property type="match status" value="1"/>
</dbReference>
<dbReference type="EMBL" id="PSQE01000008">
    <property type="protein sequence ID" value="RHN38868.1"/>
    <property type="molecule type" value="Genomic_DNA"/>
</dbReference>
<sequence>MDRKLVVGMCLFIIVFLTPHTAAATMYGPCEKPSRLFNGICIGHSGNKQCEFLCQEGEYLLRGSCQMKTCVCYVC</sequence>
<dbReference type="AlphaFoldDB" id="A0A396GE90"/>
<evidence type="ECO:0000256" key="1">
    <source>
        <dbReference type="SAM" id="SignalP"/>
    </source>
</evidence>